<evidence type="ECO:0000256" key="10">
    <source>
        <dbReference type="ARBA" id="ARBA00023242"/>
    </source>
</evidence>
<keyword evidence="8" id="KW-0238">DNA-binding</keyword>
<protein>
    <submittedName>
        <fullName evidence="13">AT-rich interactive domain-containing protein 1A-like protein</fullName>
    </submittedName>
</protein>
<dbReference type="Proteomes" id="UP001279410">
    <property type="component" value="Unassembled WGS sequence"/>
</dbReference>
<evidence type="ECO:0000313" key="13">
    <source>
        <dbReference type="EMBL" id="GLD71583.1"/>
    </source>
</evidence>
<dbReference type="PANTHER" id="PTHR12656:SF12">
    <property type="entry name" value="AT-RICH INTERACTIVE DOMAIN-CONTAINING PROTEIN 1A"/>
    <property type="match status" value="1"/>
</dbReference>
<evidence type="ECO:0000313" key="14">
    <source>
        <dbReference type="Proteomes" id="UP001279410"/>
    </source>
</evidence>
<evidence type="ECO:0000256" key="1">
    <source>
        <dbReference type="ARBA" id="ARBA00004123"/>
    </source>
</evidence>
<dbReference type="GO" id="GO:0031491">
    <property type="term" value="F:nucleosome binding"/>
    <property type="evidence" value="ECO:0007669"/>
    <property type="project" value="TreeGrafter"/>
</dbReference>
<dbReference type="Pfam" id="PF01388">
    <property type="entry name" value="ARID"/>
    <property type="match status" value="1"/>
</dbReference>
<dbReference type="SMART" id="SM00501">
    <property type="entry name" value="BRIGHT"/>
    <property type="match status" value="1"/>
</dbReference>
<keyword evidence="5" id="KW-0524">Neurogenesis</keyword>
<dbReference type="InterPro" id="IPR036431">
    <property type="entry name" value="ARID_dom_sf"/>
</dbReference>
<dbReference type="GO" id="GO:0006338">
    <property type="term" value="P:chromatin remodeling"/>
    <property type="evidence" value="ECO:0007669"/>
    <property type="project" value="InterPro"/>
</dbReference>
<dbReference type="InterPro" id="IPR001606">
    <property type="entry name" value="ARID_dom"/>
</dbReference>
<keyword evidence="6" id="KW-0007">Acetylation</keyword>
<keyword evidence="10" id="KW-0539">Nucleus</keyword>
<name>A0AAD3RJL8_LATJO</name>
<dbReference type="GO" id="GO:0007399">
    <property type="term" value="P:nervous system development"/>
    <property type="evidence" value="ECO:0007669"/>
    <property type="project" value="UniProtKB-KW"/>
</dbReference>
<dbReference type="EMBL" id="BRZM01000661">
    <property type="protein sequence ID" value="GLD71583.1"/>
    <property type="molecule type" value="Genomic_DNA"/>
</dbReference>
<dbReference type="InterPro" id="IPR021906">
    <property type="entry name" value="BAF250/Osa"/>
</dbReference>
<dbReference type="GO" id="GO:0006357">
    <property type="term" value="P:regulation of transcription by RNA polymerase II"/>
    <property type="evidence" value="ECO:0007669"/>
    <property type="project" value="TreeGrafter"/>
</dbReference>
<feature type="region of interest" description="Disordered" evidence="11">
    <location>
        <begin position="128"/>
        <end position="148"/>
    </location>
</feature>
<evidence type="ECO:0000256" key="11">
    <source>
        <dbReference type="SAM" id="MobiDB-lite"/>
    </source>
</evidence>
<dbReference type="GO" id="GO:0071565">
    <property type="term" value="C:nBAF complex"/>
    <property type="evidence" value="ECO:0007669"/>
    <property type="project" value="TreeGrafter"/>
</dbReference>
<comment type="caution">
    <text evidence="13">The sequence shown here is derived from an EMBL/GenBank/DDBJ whole genome shotgun (WGS) entry which is preliminary data.</text>
</comment>
<feature type="domain" description="ARID" evidence="12">
    <location>
        <begin position="467"/>
        <end position="558"/>
    </location>
</feature>
<dbReference type="GO" id="GO:0003677">
    <property type="term" value="F:DNA binding"/>
    <property type="evidence" value="ECO:0007669"/>
    <property type="project" value="UniProtKB-KW"/>
</dbReference>
<dbReference type="PANTHER" id="PTHR12656">
    <property type="entry name" value="BRG-1 ASSOCIATED FACTOR 250 BAF250"/>
    <property type="match status" value="1"/>
</dbReference>
<evidence type="ECO:0000256" key="9">
    <source>
        <dbReference type="ARBA" id="ARBA00023163"/>
    </source>
</evidence>
<dbReference type="FunFam" id="1.10.150.60:FF:000002">
    <property type="entry name" value="AT-rich interactive domain-containing protein 1B"/>
    <property type="match status" value="1"/>
</dbReference>
<evidence type="ECO:0000256" key="4">
    <source>
        <dbReference type="ARBA" id="ARBA00022853"/>
    </source>
</evidence>
<feature type="region of interest" description="Disordered" evidence="11">
    <location>
        <begin position="356"/>
        <end position="383"/>
    </location>
</feature>
<keyword evidence="4" id="KW-0156">Chromatin regulator</keyword>
<accession>A0AAD3RJL8</accession>
<organism evidence="13 14">
    <name type="scientific">Lates japonicus</name>
    <name type="common">Japanese lates</name>
    <dbReference type="NCBI Taxonomy" id="270547"/>
    <lineage>
        <taxon>Eukaryota</taxon>
        <taxon>Metazoa</taxon>
        <taxon>Chordata</taxon>
        <taxon>Craniata</taxon>
        <taxon>Vertebrata</taxon>
        <taxon>Euteleostomi</taxon>
        <taxon>Actinopterygii</taxon>
        <taxon>Neopterygii</taxon>
        <taxon>Teleostei</taxon>
        <taxon>Neoteleostei</taxon>
        <taxon>Acanthomorphata</taxon>
        <taxon>Carangaria</taxon>
        <taxon>Carangaria incertae sedis</taxon>
        <taxon>Centropomidae</taxon>
        <taxon>Lates</taxon>
    </lineage>
</organism>
<evidence type="ECO:0000256" key="2">
    <source>
        <dbReference type="ARBA" id="ARBA00022481"/>
    </source>
</evidence>
<reference evidence="13" key="1">
    <citation type="submission" date="2022-08" db="EMBL/GenBank/DDBJ databases">
        <title>Genome sequencing of akame (Lates japonicus).</title>
        <authorList>
            <person name="Hashiguchi Y."/>
            <person name="Takahashi H."/>
        </authorList>
    </citation>
    <scope>NUCLEOTIDE SEQUENCE</scope>
    <source>
        <strain evidence="13">Kochi</strain>
    </source>
</reference>
<evidence type="ECO:0000259" key="12">
    <source>
        <dbReference type="PROSITE" id="PS51011"/>
    </source>
</evidence>
<proteinExistence type="predicted"/>
<dbReference type="GO" id="GO:0005654">
    <property type="term" value="C:nucleoplasm"/>
    <property type="evidence" value="ECO:0007669"/>
    <property type="project" value="UniProtKB-ARBA"/>
</dbReference>
<dbReference type="PROSITE" id="PS51011">
    <property type="entry name" value="ARID"/>
    <property type="match status" value="1"/>
</dbReference>
<keyword evidence="2" id="KW-0488">Methylation</keyword>
<evidence type="ECO:0000256" key="8">
    <source>
        <dbReference type="ARBA" id="ARBA00023125"/>
    </source>
</evidence>
<feature type="region of interest" description="Disordered" evidence="11">
    <location>
        <begin position="43"/>
        <end position="70"/>
    </location>
</feature>
<sequence>MGALMAGSLSPANLELGLNSPSHRWTPEAPCSSARPLDVADCTVTLPGTQGGRRERDRQRDGSNRGEGLCVGSNVSTTWITVTMAALEMQPAPTPPPPRALTPPSPLLTLSSSGITSPQRMCKSGVRSVGSIDDLPTRTEGALSPGRPALWGVQQSERAEQPCPVALLSAHFAPPPGHTRALAITCNQMPPRPPSVQSDSIMHSSMNQSAMGQDRVYMRNPQMPPYGSPGQPGSALSPRQSSGGQMHGGMGPYPQNNSMGNYGPQGGQYGPQGYPRQPGYTGMPNANYPSGPGMGGSMNPMPGQGSGAPYGSMPPGRIGPGQMGARPYGPGMASNMGAMPPQVASGMCPPPGMNRKDGGPSMHHGPTNSIHNRPPGYPNMSQGMMGTGSPYGPGMNSMHGPYPMGANMANNTPGMAPSTEFAMDKMNPAQKMNNKVDGTPKPESKKKSSSSTITNEKITRLYELGPEPERKMWVDRYLAFAEEKAMGMNNLPAVGRKPLDLFRLYVSVKEIGGLTQVNKNKKWRELATNLNVGTSSSAASSLKKQYIQCLYAFECKIERGEDPPPDFFNTDTKKNQPKIQPPSPADQRPSFVISCMGLPSSINHHCFGIYWKEL</sequence>
<evidence type="ECO:0000256" key="6">
    <source>
        <dbReference type="ARBA" id="ARBA00022990"/>
    </source>
</evidence>
<dbReference type="SUPFAM" id="SSF46774">
    <property type="entry name" value="ARID-like"/>
    <property type="match status" value="1"/>
</dbReference>
<dbReference type="AlphaFoldDB" id="A0AAD3RJL8"/>
<feature type="region of interest" description="Disordered" evidence="11">
    <location>
        <begin position="564"/>
        <end position="587"/>
    </location>
</feature>
<dbReference type="GO" id="GO:0016514">
    <property type="term" value="C:SWI/SNF complex"/>
    <property type="evidence" value="ECO:0007669"/>
    <property type="project" value="InterPro"/>
</dbReference>
<feature type="region of interest" description="Disordered" evidence="11">
    <location>
        <begin position="430"/>
        <end position="454"/>
    </location>
</feature>
<comment type="subcellular location">
    <subcellularLocation>
        <location evidence="1">Nucleus</location>
    </subcellularLocation>
</comment>
<dbReference type="CDD" id="cd16876">
    <property type="entry name" value="ARID_ARID1A"/>
    <property type="match status" value="1"/>
</dbReference>
<dbReference type="GO" id="GO:0045893">
    <property type="term" value="P:positive regulation of DNA-templated transcription"/>
    <property type="evidence" value="ECO:0007669"/>
    <property type="project" value="TreeGrafter"/>
</dbReference>
<keyword evidence="7" id="KW-0805">Transcription regulation</keyword>
<dbReference type="Gene3D" id="1.10.150.60">
    <property type="entry name" value="ARID DNA-binding domain"/>
    <property type="match status" value="1"/>
</dbReference>
<dbReference type="InterPro" id="IPR030094">
    <property type="entry name" value="ARID1A_ARID_BRIGHT_DNA-bd"/>
</dbReference>
<gene>
    <name evidence="13" type="ORF">AKAME5_002290500</name>
</gene>
<keyword evidence="14" id="KW-1185">Reference proteome</keyword>
<dbReference type="GO" id="GO:0035060">
    <property type="term" value="C:brahma complex"/>
    <property type="evidence" value="ECO:0007669"/>
    <property type="project" value="InterPro"/>
</dbReference>
<keyword evidence="9" id="KW-0804">Transcription</keyword>
<feature type="compositionally biased region" description="Basic and acidic residues" evidence="11">
    <location>
        <begin position="52"/>
        <end position="64"/>
    </location>
</feature>
<evidence type="ECO:0000256" key="3">
    <source>
        <dbReference type="ARBA" id="ARBA00022553"/>
    </source>
</evidence>
<evidence type="ECO:0000256" key="7">
    <source>
        <dbReference type="ARBA" id="ARBA00023015"/>
    </source>
</evidence>
<keyword evidence="3" id="KW-0597">Phosphoprotein</keyword>
<feature type="region of interest" description="Disordered" evidence="11">
    <location>
        <begin position="218"/>
        <end position="272"/>
    </location>
</feature>
<evidence type="ECO:0000256" key="5">
    <source>
        <dbReference type="ARBA" id="ARBA00022902"/>
    </source>
</evidence>
<dbReference type="SMART" id="SM01014">
    <property type="entry name" value="ARID"/>
    <property type="match status" value="1"/>
</dbReference>